<proteinExistence type="predicted"/>
<evidence type="ECO:0000313" key="2">
    <source>
        <dbReference type="EMBL" id="MEJ8811937.1"/>
    </source>
</evidence>
<dbReference type="RefSeq" id="WP_340357213.1">
    <property type="nucleotide sequence ID" value="NZ_JBBKZU010000005.1"/>
</dbReference>
<dbReference type="InterPro" id="IPR036388">
    <property type="entry name" value="WH-like_DNA-bd_sf"/>
</dbReference>
<dbReference type="PRINTS" id="PR00038">
    <property type="entry name" value="HTHLUXR"/>
</dbReference>
<dbReference type="InterPro" id="IPR000792">
    <property type="entry name" value="Tscrpt_reg_LuxR_C"/>
</dbReference>
<protein>
    <submittedName>
        <fullName evidence="2">Helix-turn-helix transcriptional regulator</fullName>
    </submittedName>
</protein>
<keyword evidence="3" id="KW-1185">Reference proteome</keyword>
<sequence length="224" mass="24795">MEMLSEFRFPYVPATDRTPASPPDPLQPGMLARVLDEIDHGLLLLDLTGRILHANFPARRELTSAHTLRSVDGMLCASHAGSQPKLRQALKDAERDYRSIVELDDDPEDPLSLAFIPLAALHGAATVDTVLVMCSRRPGCESLTMQMFARSKRLTRAEQNVLARLCAGHGAEEIACLEGIRMSTVRTHIKNVRQKTGSNSIREVVYRVSRMPQIVSALRIASEN</sequence>
<accession>A0ABU8VFH6</accession>
<feature type="domain" description="HTH luxR-type" evidence="1">
    <location>
        <begin position="147"/>
        <end position="212"/>
    </location>
</feature>
<organism evidence="2 3">
    <name type="scientific">Variovorax ureilyticus</name>
    <dbReference type="NCBI Taxonomy" id="1836198"/>
    <lineage>
        <taxon>Bacteria</taxon>
        <taxon>Pseudomonadati</taxon>
        <taxon>Pseudomonadota</taxon>
        <taxon>Betaproteobacteria</taxon>
        <taxon>Burkholderiales</taxon>
        <taxon>Comamonadaceae</taxon>
        <taxon>Variovorax</taxon>
    </lineage>
</organism>
<gene>
    <name evidence="2" type="ORF">WKW77_12730</name>
</gene>
<dbReference type="EMBL" id="JBBKZU010000005">
    <property type="protein sequence ID" value="MEJ8811937.1"/>
    <property type="molecule type" value="Genomic_DNA"/>
</dbReference>
<evidence type="ECO:0000313" key="3">
    <source>
        <dbReference type="Proteomes" id="UP001365846"/>
    </source>
</evidence>
<dbReference type="Gene3D" id="1.10.10.10">
    <property type="entry name" value="Winged helix-like DNA-binding domain superfamily/Winged helix DNA-binding domain"/>
    <property type="match status" value="1"/>
</dbReference>
<dbReference type="SMART" id="SM00421">
    <property type="entry name" value="HTH_LUXR"/>
    <property type="match status" value="1"/>
</dbReference>
<comment type="caution">
    <text evidence="2">The sequence shown here is derived from an EMBL/GenBank/DDBJ whole genome shotgun (WGS) entry which is preliminary data.</text>
</comment>
<evidence type="ECO:0000259" key="1">
    <source>
        <dbReference type="PROSITE" id="PS50043"/>
    </source>
</evidence>
<dbReference type="InterPro" id="IPR016032">
    <property type="entry name" value="Sig_transdc_resp-reg_C-effctor"/>
</dbReference>
<dbReference type="Pfam" id="PF00196">
    <property type="entry name" value="GerE"/>
    <property type="match status" value="1"/>
</dbReference>
<dbReference type="SUPFAM" id="SSF46894">
    <property type="entry name" value="C-terminal effector domain of the bipartite response regulators"/>
    <property type="match status" value="1"/>
</dbReference>
<reference evidence="2 3" key="1">
    <citation type="submission" date="2024-03" db="EMBL/GenBank/DDBJ databases">
        <title>Novel species of the genus Variovorax.</title>
        <authorList>
            <person name="Liu Q."/>
            <person name="Xin Y.-H."/>
        </authorList>
    </citation>
    <scope>NUCLEOTIDE SEQUENCE [LARGE SCALE GENOMIC DNA]</scope>
    <source>
        <strain evidence="2 3">KACC 18899</strain>
    </source>
</reference>
<dbReference type="Proteomes" id="UP001365846">
    <property type="component" value="Unassembled WGS sequence"/>
</dbReference>
<dbReference type="PROSITE" id="PS50043">
    <property type="entry name" value="HTH_LUXR_2"/>
    <property type="match status" value="1"/>
</dbReference>
<name>A0ABU8VFH6_9BURK</name>